<keyword evidence="1" id="KW-0472">Membrane</keyword>
<keyword evidence="1" id="KW-1133">Transmembrane helix</keyword>
<dbReference type="AlphaFoldDB" id="A0A024VZI8"/>
<feature type="transmembrane region" description="Helical" evidence="1">
    <location>
        <begin position="20"/>
        <end position="38"/>
    </location>
</feature>
<evidence type="ECO:0000313" key="2">
    <source>
        <dbReference type="EMBL" id="ETW33837.1"/>
    </source>
</evidence>
<reference evidence="2 3" key="2">
    <citation type="submission" date="2013-02" db="EMBL/GenBank/DDBJ databases">
        <title>The Genome Sequence of Plasmodium falciparum Tanzania (2000708).</title>
        <authorList>
            <consortium name="The Broad Institute Genome Sequencing Platform"/>
            <consortium name="The Broad Institute Genome Sequencing Center for Infectious Disease"/>
            <person name="Neafsey D."/>
            <person name="Cheeseman I."/>
            <person name="Volkman S."/>
            <person name="Adams J."/>
            <person name="Walker B."/>
            <person name="Young S.K."/>
            <person name="Zeng Q."/>
            <person name="Gargeya S."/>
            <person name="Fitzgerald M."/>
            <person name="Haas B."/>
            <person name="Abouelleil A."/>
            <person name="Alvarado L."/>
            <person name="Arachchi H.M."/>
            <person name="Berlin A.M."/>
            <person name="Chapman S.B."/>
            <person name="Dewar J."/>
            <person name="Goldberg J."/>
            <person name="Griggs A."/>
            <person name="Gujja S."/>
            <person name="Hansen M."/>
            <person name="Howarth C."/>
            <person name="Imamovic A."/>
            <person name="Larimer J."/>
            <person name="McCowan C."/>
            <person name="Murphy C."/>
            <person name="Neiman D."/>
            <person name="Pearson M."/>
            <person name="Priest M."/>
            <person name="Roberts A."/>
            <person name="Saif S."/>
            <person name="Shea T."/>
            <person name="Sisk P."/>
            <person name="Sykes S."/>
            <person name="Wortman J."/>
            <person name="Nusbaum C."/>
            <person name="Birren B."/>
        </authorList>
    </citation>
    <scope>NUCLEOTIDE SEQUENCE [LARGE SCALE GENOMIC DNA]</scope>
    <source>
        <strain evidence="3">Tanzania (2000708)</strain>
    </source>
</reference>
<dbReference type="Proteomes" id="UP000030708">
    <property type="component" value="Unassembled WGS sequence"/>
</dbReference>
<proteinExistence type="predicted"/>
<evidence type="ECO:0000256" key="1">
    <source>
        <dbReference type="SAM" id="Phobius"/>
    </source>
</evidence>
<reference evidence="2 3" key="1">
    <citation type="submission" date="2013-02" db="EMBL/GenBank/DDBJ databases">
        <title>The Genome Annotation of Plasmodium falciparum Tanzania (2000708).</title>
        <authorList>
            <consortium name="The Broad Institute Genome Sequencing Platform"/>
            <consortium name="The Broad Institute Genome Sequencing Center for Infectious Disease"/>
            <person name="Neafsey D."/>
            <person name="Hoffman S."/>
            <person name="Volkman S."/>
            <person name="Rosenthal P."/>
            <person name="Walker B."/>
            <person name="Young S.K."/>
            <person name="Zeng Q."/>
            <person name="Gargeya S."/>
            <person name="Fitzgerald M."/>
            <person name="Haas B."/>
            <person name="Abouelleil A."/>
            <person name="Allen A.W."/>
            <person name="Alvarado L."/>
            <person name="Arachchi H.M."/>
            <person name="Berlin A.M."/>
            <person name="Chapman S.B."/>
            <person name="Gainer-Dewar J."/>
            <person name="Goldberg J."/>
            <person name="Griggs A."/>
            <person name="Gujja S."/>
            <person name="Hansen M."/>
            <person name="Howarth C."/>
            <person name="Imamovic A."/>
            <person name="Ireland A."/>
            <person name="Larimer J."/>
            <person name="McCowan C."/>
            <person name="Murphy C."/>
            <person name="Pearson M."/>
            <person name="Poon T.W."/>
            <person name="Priest M."/>
            <person name="Roberts A."/>
            <person name="Saif S."/>
            <person name="Shea T."/>
            <person name="Sisk P."/>
            <person name="Sykes S."/>
            <person name="Wortman J."/>
            <person name="Nusbaum C."/>
            <person name="Birren B."/>
        </authorList>
    </citation>
    <scope>NUCLEOTIDE SEQUENCE [LARGE SCALE GENOMIC DNA]</scope>
    <source>
        <strain evidence="3">Tanzania (2000708)</strain>
    </source>
</reference>
<dbReference type="SMR" id="A0A024VZI8"/>
<dbReference type="OrthoDB" id="368515at2759"/>
<gene>
    <name evidence="2" type="ORF">PFTANZ_05466</name>
</gene>
<dbReference type="eggNOG" id="ENOG502QY19">
    <property type="taxonomic scope" value="Eukaryota"/>
</dbReference>
<name>A0A024VZI8_PLAFA</name>
<protein>
    <submittedName>
        <fullName evidence="2">Uncharacterized protein</fullName>
    </submittedName>
</protein>
<keyword evidence="1" id="KW-0812">Transmembrane</keyword>
<dbReference type="EMBL" id="KI926556">
    <property type="protein sequence ID" value="ETW33837.1"/>
    <property type="molecule type" value="Genomic_DNA"/>
</dbReference>
<organism evidence="2 3">
    <name type="scientific">Plasmodium falciparum Tanzania</name>
    <name type="common">2000708</name>
    <dbReference type="NCBI Taxonomy" id="1036725"/>
    <lineage>
        <taxon>Eukaryota</taxon>
        <taxon>Sar</taxon>
        <taxon>Alveolata</taxon>
        <taxon>Apicomplexa</taxon>
        <taxon>Aconoidasida</taxon>
        <taxon>Haemosporida</taxon>
        <taxon>Plasmodiidae</taxon>
        <taxon>Plasmodium</taxon>
        <taxon>Plasmodium (Laverania)</taxon>
    </lineage>
</organism>
<accession>A0A024VZI8</accession>
<sequence>MEKLDTVTNESPKMNKLRRSLTMSLYFIGISTVSWFICTTSRRKEWADIMLDYVHHKRCSFLSNSWASFLKRLKS</sequence>
<evidence type="ECO:0000313" key="3">
    <source>
        <dbReference type="Proteomes" id="UP000030708"/>
    </source>
</evidence>